<evidence type="ECO:0000256" key="5">
    <source>
        <dbReference type="ARBA" id="ARBA00023242"/>
    </source>
</evidence>
<dbReference type="PROSITE" id="PS00058">
    <property type="entry name" value="DNA_MISMATCH_REPAIR_1"/>
    <property type="match status" value="1"/>
</dbReference>
<dbReference type="Pfam" id="PF16413">
    <property type="entry name" value="Mlh1_C"/>
    <property type="match status" value="1"/>
</dbReference>
<dbReference type="EMBL" id="OZ004260">
    <property type="protein sequence ID" value="CAK7922131.1"/>
    <property type="molecule type" value="Genomic_DNA"/>
</dbReference>
<evidence type="ECO:0000256" key="2">
    <source>
        <dbReference type="ARBA" id="ARBA00006082"/>
    </source>
</evidence>
<dbReference type="InterPro" id="IPR014721">
    <property type="entry name" value="Ribsml_uS5_D2-typ_fold_subgr"/>
</dbReference>
<feature type="domain" description="DNA mismatch repair protein S5" evidence="6">
    <location>
        <begin position="236"/>
        <end position="361"/>
    </location>
</feature>
<proteinExistence type="inferred from homology"/>
<protein>
    <submittedName>
        <fullName evidence="7">DNA mismatch repair protein Mlh1p</fullName>
    </submittedName>
</protein>
<evidence type="ECO:0000313" key="7">
    <source>
        <dbReference type="EMBL" id="CAK7922131.1"/>
    </source>
</evidence>
<dbReference type="InterPro" id="IPR038973">
    <property type="entry name" value="MutL/Mlh/Pms-like"/>
</dbReference>
<evidence type="ECO:0000256" key="4">
    <source>
        <dbReference type="ARBA" id="ARBA00023204"/>
    </source>
</evidence>
<organism evidence="7 8">
    <name type="scientific">[Candida] anglica</name>
    <dbReference type="NCBI Taxonomy" id="148631"/>
    <lineage>
        <taxon>Eukaryota</taxon>
        <taxon>Fungi</taxon>
        <taxon>Dikarya</taxon>
        <taxon>Ascomycota</taxon>
        <taxon>Saccharomycotina</taxon>
        <taxon>Pichiomycetes</taxon>
        <taxon>Debaryomycetaceae</taxon>
        <taxon>Kurtzmaniella</taxon>
    </lineage>
</organism>
<dbReference type="SMART" id="SM01340">
    <property type="entry name" value="DNA_mis_repair"/>
    <property type="match status" value="1"/>
</dbReference>
<dbReference type="SUPFAM" id="SSF55874">
    <property type="entry name" value="ATPase domain of HSP90 chaperone/DNA topoisomerase II/histidine kinase"/>
    <property type="match status" value="1"/>
</dbReference>
<name>A0ABP0EQI4_9ASCO</name>
<dbReference type="InterPro" id="IPR002099">
    <property type="entry name" value="MutL/Mlh/PMS"/>
</dbReference>
<dbReference type="Pfam" id="PF01119">
    <property type="entry name" value="DNA_mis_repair"/>
    <property type="match status" value="1"/>
</dbReference>
<dbReference type="InterPro" id="IPR020568">
    <property type="entry name" value="Ribosomal_Su5_D2-typ_SF"/>
</dbReference>
<evidence type="ECO:0000256" key="3">
    <source>
        <dbReference type="ARBA" id="ARBA00022763"/>
    </source>
</evidence>
<sequence length="718" mass="81580">MTMEPEDKEHSSVEIPRPRIRQLEQSVVNRIAAGEIIIQPANALKELLENSIDAKSTMIDVLVKDGGLKLLQITDNGSGIAKDDLGLLCERFATSKLSTFDDLKSIATYGFRGEALASISHIARLSVVTKTSESPLAYKSFYSNGKLADQTFKVSDKAAPKPVAGKNGTQITVEDIFYNAPARLRAMKSKNDEYIKILDVVGRYAIHTDVGLSCKKFGESYQTLSTRPNLPLKERIRTVFGSSVANEIIPFTMEESENDKEYGLLSCSGAITGSNYVNKKKIQPVFFINNRLIQCDPLKRAIASVYNYFLPKGNQPFMYISLNLEPSNVDVNIHPTKKEVRFLYEDEIIGLISAKVHSILSNVDASRTFKTQSILTRQEKRTRENENDNVSLTVDTKSTAPPVAKKYRQENKLVRTDSKQPKLYSYLTSTKDDLPITLSQRTEKGELMIQEVEDNEAEEKDEITNDRERIEVKLTSISQLKNQIAETVDKTLTETFNGCTYVGIIDESRRLCSFQYDVKLFICDYAAVLYEFYFQIAISEFCNYGELVLSEPISLEELLSPLYELGFEDKELIAKEQVIQSIIDMKDMLEEYFQIKIDSDNRLTTLPMIMENISPQVSKLAHFVYRLGANVDYENEQECLEAILRQISLLYIPDAIPIDEHDLEKRELNNARREDLDRQLEHVVFPLIQQKFLAPKELIPDVIQVADLPGLYKVFERC</sequence>
<gene>
    <name evidence="7" type="primary">MLH1</name>
    <name evidence="7" type="ORF">CAAN4_H23068</name>
</gene>
<dbReference type="NCBIfam" id="TIGR00585">
    <property type="entry name" value="mutl"/>
    <property type="match status" value="1"/>
</dbReference>
<keyword evidence="3" id="KW-0227">DNA damage</keyword>
<dbReference type="PANTHER" id="PTHR10073">
    <property type="entry name" value="DNA MISMATCH REPAIR PROTEIN MLH, PMS, MUTL"/>
    <property type="match status" value="1"/>
</dbReference>
<keyword evidence="4" id="KW-0234">DNA repair</keyword>
<evidence type="ECO:0000256" key="1">
    <source>
        <dbReference type="ARBA" id="ARBA00004123"/>
    </source>
</evidence>
<dbReference type="InterPro" id="IPR013507">
    <property type="entry name" value="DNA_mismatch_S5_2-like"/>
</dbReference>
<dbReference type="CDD" id="cd16926">
    <property type="entry name" value="HATPase_MutL-MLH-PMS-like"/>
    <property type="match status" value="1"/>
</dbReference>
<dbReference type="CDD" id="cd03483">
    <property type="entry name" value="MutL_Trans_MLH1"/>
    <property type="match status" value="1"/>
</dbReference>
<dbReference type="PANTHER" id="PTHR10073:SF12">
    <property type="entry name" value="DNA MISMATCH REPAIR PROTEIN MLH1"/>
    <property type="match status" value="1"/>
</dbReference>
<evidence type="ECO:0000259" key="6">
    <source>
        <dbReference type="SMART" id="SM01340"/>
    </source>
</evidence>
<dbReference type="InterPro" id="IPR014762">
    <property type="entry name" value="DNA_mismatch_repair_CS"/>
</dbReference>
<evidence type="ECO:0000313" key="8">
    <source>
        <dbReference type="Proteomes" id="UP001497600"/>
    </source>
</evidence>
<dbReference type="Proteomes" id="UP001497600">
    <property type="component" value="Chromosome H"/>
</dbReference>
<dbReference type="SUPFAM" id="SSF54211">
    <property type="entry name" value="Ribosomal protein S5 domain 2-like"/>
    <property type="match status" value="1"/>
</dbReference>
<dbReference type="Pfam" id="PF13589">
    <property type="entry name" value="HATPase_c_3"/>
    <property type="match status" value="1"/>
</dbReference>
<dbReference type="Gene3D" id="3.30.565.10">
    <property type="entry name" value="Histidine kinase-like ATPase, C-terminal domain"/>
    <property type="match status" value="1"/>
</dbReference>
<dbReference type="InterPro" id="IPR036890">
    <property type="entry name" value="HATPase_C_sf"/>
</dbReference>
<keyword evidence="5" id="KW-0539">Nucleus</keyword>
<reference evidence="7 8" key="1">
    <citation type="submission" date="2024-01" db="EMBL/GenBank/DDBJ databases">
        <authorList>
            <consortium name="Genoscope - CEA"/>
            <person name="William W."/>
        </authorList>
    </citation>
    <scope>NUCLEOTIDE SEQUENCE [LARGE SCALE GENOMIC DNA]</scope>
    <source>
        <strain evidence="7 8">29B2s-10</strain>
    </source>
</reference>
<dbReference type="Gene3D" id="3.30.230.10">
    <property type="match status" value="1"/>
</dbReference>
<comment type="subcellular location">
    <subcellularLocation>
        <location evidence="1">Nucleus</location>
    </subcellularLocation>
</comment>
<dbReference type="InterPro" id="IPR032189">
    <property type="entry name" value="Mlh1_C"/>
</dbReference>
<keyword evidence="8" id="KW-1185">Reference proteome</keyword>
<comment type="similarity">
    <text evidence="2">Belongs to the DNA mismatch repair MutL/HexB family.</text>
</comment>
<accession>A0ABP0EQI4</accession>